<dbReference type="Proteomes" id="UP000321749">
    <property type="component" value="Unassembled WGS sequence"/>
</dbReference>
<evidence type="ECO:0000256" key="1">
    <source>
        <dbReference type="SAM" id="MobiDB-lite"/>
    </source>
</evidence>
<keyword evidence="3" id="KW-1185">Reference proteome</keyword>
<name>A0AA87RJ75_9MICO</name>
<protein>
    <submittedName>
        <fullName evidence="2">Uncharacterized protein</fullName>
    </submittedName>
</protein>
<proteinExistence type="predicted"/>
<evidence type="ECO:0000313" key="2">
    <source>
        <dbReference type="EMBL" id="GEK80328.1"/>
    </source>
</evidence>
<accession>A0AA87RJ75</accession>
<feature type="compositionally biased region" description="Basic and acidic residues" evidence="1">
    <location>
        <begin position="50"/>
        <end position="71"/>
    </location>
</feature>
<dbReference type="AlphaFoldDB" id="A0AA87RJ75"/>
<dbReference type="EMBL" id="BJUU01000009">
    <property type="protein sequence ID" value="GEK80328.1"/>
    <property type="molecule type" value="Genomic_DNA"/>
</dbReference>
<sequence length="71" mass="7999">MVSPESGSTLRYAGELRHLGIGRAHASQPVLMLIHDQHVITSHADTGEVIAEHHIDPDRDYQRPTRPPRDR</sequence>
<feature type="region of interest" description="Disordered" evidence="1">
    <location>
        <begin position="45"/>
        <end position="71"/>
    </location>
</feature>
<gene>
    <name evidence="2" type="ORF">ABA31_16790</name>
</gene>
<organism evidence="2 3">
    <name type="scientific">Agrococcus baldri</name>
    <dbReference type="NCBI Taxonomy" id="153730"/>
    <lineage>
        <taxon>Bacteria</taxon>
        <taxon>Bacillati</taxon>
        <taxon>Actinomycetota</taxon>
        <taxon>Actinomycetes</taxon>
        <taxon>Micrococcales</taxon>
        <taxon>Microbacteriaceae</taxon>
        <taxon>Agrococcus</taxon>
    </lineage>
</organism>
<dbReference type="RefSeq" id="WP_146794500.1">
    <property type="nucleotide sequence ID" value="NZ_BJUU01000009.1"/>
</dbReference>
<comment type="caution">
    <text evidence="2">The sequence shown here is derived from an EMBL/GenBank/DDBJ whole genome shotgun (WGS) entry which is preliminary data.</text>
</comment>
<evidence type="ECO:0000313" key="3">
    <source>
        <dbReference type="Proteomes" id="UP000321749"/>
    </source>
</evidence>
<reference evidence="2 3" key="1">
    <citation type="submission" date="2019-07" db="EMBL/GenBank/DDBJ databases">
        <title>Whole genome shotgun sequence of Agrococcus baldri NBRC 103055.</title>
        <authorList>
            <person name="Hosoyama A."/>
            <person name="Uohara A."/>
            <person name="Ohji S."/>
            <person name="Ichikawa N."/>
        </authorList>
    </citation>
    <scope>NUCLEOTIDE SEQUENCE [LARGE SCALE GENOMIC DNA]</scope>
    <source>
        <strain evidence="2 3">NBRC 103055</strain>
    </source>
</reference>